<keyword evidence="3" id="KW-1185">Reference proteome</keyword>
<protein>
    <submittedName>
        <fullName evidence="2">Uncharacterized protein</fullName>
    </submittedName>
</protein>
<gene>
    <name evidence="2" type="ORF">POCTA_138.1.T1160203</name>
</gene>
<dbReference type="SMART" id="SM00320">
    <property type="entry name" value="WD40"/>
    <property type="match status" value="4"/>
</dbReference>
<reference evidence="2" key="1">
    <citation type="submission" date="2021-01" db="EMBL/GenBank/DDBJ databases">
        <authorList>
            <consortium name="Genoscope - CEA"/>
            <person name="William W."/>
        </authorList>
    </citation>
    <scope>NUCLEOTIDE SEQUENCE</scope>
</reference>
<sequence length="351" mass="40655">MFEHKDGQFKSKEMSFQYELLPHINIQQQTCWAVSINSDDKLLLTGAESNINIMQFKGGAIKKIQTIQKHKSWITTLNFFKQMPLFISGSSSVKIWSQNILSNPKFLLKLWDHSQNIQCLALRNSNPSVIITGSKDCNIKFWCQKENQWFCQQTIREHSNIVTGLSLNQEGNSLISCGDDNQILIIKSIDDQRWNVVQKIQAHGVRLSFISKETFAFQPWQSDKLELYTYEPQVGYYKKNKELAISGCKQFCTHLFPCSFITSKQILLSKNGYNLNLIKLNTSSSILHGKLEQAIEFNYPNNWLGTIFGTMSENGDFLITWDSQSKQIQIRKYKEIYKQRRKQNSSVCTIF</sequence>
<dbReference type="GO" id="GO:0097361">
    <property type="term" value="C:cytosolic [4Fe-4S] assembly targeting complex"/>
    <property type="evidence" value="ECO:0007669"/>
    <property type="project" value="TreeGrafter"/>
</dbReference>
<dbReference type="EMBL" id="CAJJDP010000116">
    <property type="protein sequence ID" value="CAD8198415.1"/>
    <property type="molecule type" value="Genomic_DNA"/>
</dbReference>
<keyword evidence="1" id="KW-0853">WD repeat</keyword>
<dbReference type="Proteomes" id="UP000683925">
    <property type="component" value="Unassembled WGS sequence"/>
</dbReference>
<evidence type="ECO:0000313" key="2">
    <source>
        <dbReference type="EMBL" id="CAD8198415.1"/>
    </source>
</evidence>
<dbReference type="GO" id="GO:0016226">
    <property type="term" value="P:iron-sulfur cluster assembly"/>
    <property type="evidence" value="ECO:0007669"/>
    <property type="project" value="TreeGrafter"/>
</dbReference>
<feature type="repeat" description="WD" evidence="1">
    <location>
        <begin position="110"/>
        <end position="142"/>
    </location>
</feature>
<dbReference type="OrthoDB" id="294310at2759"/>
<dbReference type="InterPro" id="IPR001680">
    <property type="entry name" value="WD40_rpt"/>
</dbReference>
<accession>A0A8S1XBV0</accession>
<dbReference type="Pfam" id="PF00400">
    <property type="entry name" value="WD40"/>
    <property type="match status" value="3"/>
</dbReference>
<dbReference type="AlphaFoldDB" id="A0A8S1XBV0"/>
<name>A0A8S1XBV0_PAROT</name>
<dbReference type="PROSITE" id="PS50082">
    <property type="entry name" value="WD_REPEATS_2"/>
    <property type="match status" value="1"/>
</dbReference>
<dbReference type="PANTHER" id="PTHR19920">
    <property type="entry name" value="WD40 PROTEIN CIAO1"/>
    <property type="match status" value="1"/>
</dbReference>
<organism evidence="2 3">
    <name type="scientific">Paramecium octaurelia</name>
    <dbReference type="NCBI Taxonomy" id="43137"/>
    <lineage>
        <taxon>Eukaryota</taxon>
        <taxon>Sar</taxon>
        <taxon>Alveolata</taxon>
        <taxon>Ciliophora</taxon>
        <taxon>Intramacronucleata</taxon>
        <taxon>Oligohymenophorea</taxon>
        <taxon>Peniculida</taxon>
        <taxon>Parameciidae</taxon>
        <taxon>Paramecium</taxon>
    </lineage>
</organism>
<evidence type="ECO:0000256" key="1">
    <source>
        <dbReference type="PROSITE-ProRule" id="PRU00221"/>
    </source>
</evidence>
<evidence type="ECO:0000313" key="3">
    <source>
        <dbReference type="Proteomes" id="UP000683925"/>
    </source>
</evidence>
<proteinExistence type="predicted"/>
<comment type="caution">
    <text evidence="2">The sequence shown here is derived from an EMBL/GenBank/DDBJ whole genome shotgun (WGS) entry which is preliminary data.</text>
</comment>
<dbReference type="OMA" id="NINIMQF"/>
<dbReference type="PANTHER" id="PTHR19920:SF0">
    <property type="entry name" value="CYTOSOLIC IRON-SULFUR PROTEIN ASSEMBLY PROTEIN CIAO1-RELATED"/>
    <property type="match status" value="1"/>
</dbReference>